<dbReference type="InterPro" id="IPR050662">
    <property type="entry name" value="Sec-metab_biosynth-thioest"/>
</dbReference>
<dbReference type="Proteomes" id="UP000001968">
    <property type="component" value="Chromosome"/>
</dbReference>
<proteinExistence type="predicted"/>
<feature type="domain" description="Metallo-beta-lactamase" evidence="1">
    <location>
        <begin position="23"/>
        <end position="229"/>
    </location>
</feature>
<dbReference type="Pfam" id="PF00753">
    <property type="entry name" value="Lactamase_B"/>
    <property type="match status" value="1"/>
</dbReference>
<dbReference type="SMART" id="SM00849">
    <property type="entry name" value="Lactamase_B"/>
    <property type="match status" value="1"/>
</dbReference>
<dbReference type="Gene3D" id="3.60.15.10">
    <property type="entry name" value="Ribonuclease Z/Hydroxyacylglutathione hydrolase-like"/>
    <property type="match status" value="1"/>
</dbReference>
<dbReference type="Gene3D" id="1.10.10.10">
    <property type="entry name" value="Winged helix-like DNA-binding domain superfamily/Winged helix DNA-binding domain"/>
    <property type="match status" value="1"/>
</dbReference>
<dbReference type="InterPro" id="IPR036388">
    <property type="entry name" value="WH-like_DNA-bd_sf"/>
</dbReference>
<dbReference type="InterPro" id="IPR001279">
    <property type="entry name" value="Metallo-B-lactamas"/>
</dbReference>
<sequence>MIEELLPGIFCLQVPLPRNPLRALNAYLIKGQDRHLLIDTGFDWPECKKALLTGLNSLGVTISQVDFFITHVHGDHSGLVCDLLTGDSKVYASETDAEILRKTTTREYWQEIDALFEMNGFPRNKSKNQGSRIKGYISGSEMDITYVREGQLLEIGPYRLRCIMTPGHTPGHVCLYEPEHKFFISGDHILGDISPNITAWPEMEDALGSYLDNLEKVEKMDITLILPGHRSLIYHHRQRIAELRKHHEARLQEVRDILKKGAMSAYQVASFMSWDLDYKSWEDFPMFQRWFATGEAVAHLEHLLHLKQVQVNKGEVFLFSYPSDLRQP</sequence>
<name>Q0AZS8_SYNWW</name>
<dbReference type="RefSeq" id="WP_011639884.1">
    <property type="nucleotide sequence ID" value="NC_008346.1"/>
</dbReference>
<dbReference type="PANTHER" id="PTHR23131">
    <property type="entry name" value="ENDORIBONUCLEASE LACTB2"/>
    <property type="match status" value="1"/>
</dbReference>
<reference evidence="3" key="1">
    <citation type="journal article" date="2010" name="Environ. Microbiol.">
        <title>The genome of Syntrophomonas wolfei: new insights into syntrophic metabolism and biohydrogen production.</title>
        <authorList>
            <person name="Sieber J.R."/>
            <person name="Sims D.R."/>
            <person name="Han C."/>
            <person name="Kim E."/>
            <person name="Lykidis A."/>
            <person name="Lapidus A.L."/>
            <person name="McDonnald E."/>
            <person name="Rohlin L."/>
            <person name="Culley D.E."/>
            <person name="Gunsalus R."/>
            <person name="McInerney M.J."/>
        </authorList>
    </citation>
    <scope>NUCLEOTIDE SEQUENCE [LARGE SCALE GENOMIC DNA]</scope>
    <source>
        <strain evidence="3">DSM 2245B / Goettingen</strain>
    </source>
</reference>
<dbReference type="KEGG" id="swo:Swol_0438"/>
<protein>
    <recommendedName>
        <fullName evidence="1">Metallo-beta-lactamase domain-containing protein</fullName>
    </recommendedName>
</protein>
<organism evidence="2 3">
    <name type="scientific">Syntrophomonas wolfei subsp. wolfei (strain DSM 2245B / Goettingen)</name>
    <dbReference type="NCBI Taxonomy" id="335541"/>
    <lineage>
        <taxon>Bacteria</taxon>
        <taxon>Bacillati</taxon>
        <taxon>Bacillota</taxon>
        <taxon>Clostridia</taxon>
        <taxon>Eubacteriales</taxon>
        <taxon>Syntrophomonadaceae</taxon>
        <taxon>Syntrophomonas</taxon>
    </lineage>
</organism>
<dbReference type="eggNOG" id="COG0491">
    <property type="taxonomic scope" value="Bacteria"/>
</dbReference>
<dbReference type="InterPro" id="IPR036866">
    <property type="entry name" value="RibonucZ/Hydroxyglut_hydro"/>
</dbReference>
<keyword evidence="3" id="KW-1185">Reference proteome</keyword>
<evidence type="ECO:0000259" key="1">
    <source>
        <dbReference type="SMART" id="SM00849"/>
    </source>
</evidence>
<dbReference type="CDD" id="cd07725">
    <property type="entry name" value="TTHA1429-like_MBL-fold"/>
    <property type="match status" value="1"/>
</dbReference>
<dbReference type="SUPFAM" id="SSF56281">
    <property type="entry name" value="Metallo-hydrolase/oxidoreductase"/>
    <property type="match status" value="1"/>
</dbReference>
<accession>Q0AZS8</accession>
<dbReference type="STRING" id="335541.Swol_0438"/>
<dbReference type="OrthoDB" id="9761531at2"/>
<dbReference type="AlphaFoldDB" id="Q0AZS8"/>
<gene>
    <name evidence="2" type="ordered locus">Swol_0438</name>
</gene>
<dbReference type="EMBL" id="CP000448">
    <property type="protein sequence ID" value="ABI67776.1"/>
    <property type="molecule type" value="Genomic_DNA"/>
</dbReference>
<dbReference type="PANTHER" id="PTHR23131:SF4">
    <property type="entry name" value="METALLO-BETA-LACTAMASE SUPERFAMILY POTEIN"/>
    <property type="match status" value="1"/>
</dbReference>
<dbReference type="HOGENOM" id="CLU_048478_0_0_9"/>
<evidence type="ECO:0000313" key="2">
    <source>
        <dbReference type="EMBL" id="ABI67776.1"/>
    </source>
</evidence>
<evidence type="ECO:0000313" key="3">
    <source>
        <dbReference type="Proteomes" id="UP000001968"/>
    </source>
</evidence>